<sequence>MVSLLLYPALLLINLPNHAAVSWYWPTPLGAGQPVVSSLGLFAVLLAFICNATVFVRRRHPWVTWGAGAVMVLLGQFDPLLLFVGTHALIVHRGGRQATIGTIAAGVIGVWVVIRNAIAPLHWTVMLDPVSLPTGQRVLLDLTMTGLVFVVTVMLGRMRRNRQQARAADARAVRAEGTARDLSEQLTQRAERERLAREIHDTLAHRLSLVSLHSGALEELAQSSDPTLVQAAQVVRNSAHRSLEDLRNLIGALRDPAPAGPVEQPSRIPLRGMADVTDVIDSTLAAGVKVNAFIMLSSPEEASDMLNRAVFRIVQESLTNVVKHAPGTTVGLDLRGSPGAGVSLKIRNMMTHHSSGTPGSGTGLVGMRERVGLLGGRMNAGPTGDGWFEVDVQLPWAAAAKQGR</sequence>
<dbReference type="InterPro" id="IPR011712">
    <property type="entry name" value="Sig_transdc_His_kin_sub3_dim/P"/>
</dbReference>
<dbReference type="Pfam" id="PF07730">
    <property type="entry name" value="HisKA_3"/>
    <property type="match status" value="1"/>
</dbReference>
<keyword evidence="9" id="KW-0812">Transmembrane</keyword>
<evidence type="ECO:0000256" key="5">
    <source>
        <dbReference type="ARBA" id="ARBA00022741"/>
    </source>
</evidence>
<dbReference type="InterPro" id="IPR050482">
    <property type="entry name" value="Sensor_HK_TwoCompSys"/>
</dbReference>
<feature type="transmembrane region" description="Helical" evidence="9">
    <location>
        <begin position="98"/>
        <end position="118"/>
    </location>
</feature>
<comment type="caution">
    <text evidence="12">The sequence shown here is derived from an EMBL/GenBank/DDBJ whole genome shotgun (WGS) entry which is preliminary data.</text>
</comment>
<evidence type="ECO:0000256" key="2">
    <source>
        <dbReference type="ARBA" id="ARBA00012438"/>
    </source>
</evidence>
<dbReference type="InterPro" id="IPR036890">
    <property type="entry name" value="HATPase_C_sf"/>
</dbReference>
<keyword evidence="9" id="KW-1133">Transmembrane helix</keyword>
<feature type="transmembrane region" description="Helical" evidence="9">
    <location>
        <begin position="35"/>
        <end position="56"/>
    </location>
</feature>
<dbReference type="GO" id="GO:0005524">
    <property type="term" value="F:ATP binding"/>
    <property type="evidence" value="ECO:0007669"/>
    <property type="project" value="UniProtKB-KW"/>
</dbReference>
<dbReference type="PANTHER" id="PTHR24421:SF10">
    <property type="entry name" value="NITRATE_NITRITE SENSOR PROTEIN NARQ"/>
    <property type="match status" value="1"/>
</dbReference>
<evidence type="ECO:0000256" key="8">
    <source>
        <dbReference type="ARBA" id="ARBA00023012"/>
    </source>
</evidence>
<keyword evidence="7" id="KW-0067">ATP-binding</keyword>
<dbReference type="Gene3D" id="1.20.5.1930">
    <property type="match status" value="1"/>
</dbReference>
<comment type="catalytic activity">
    <reaction evidence="1">
        <text>ATP + protein L-histidine = ADP + protein N-phospho-L-histidine.</text>
        <dbReference type="EC" id="2.7.13.3"/>
    </reaction>
</comment>
<evidence type="ECO:0000256" key="3">
    <source>
        <dbReference type="ARBA" id="ARBA00022553"/>
    </source>
</evidence>
<keyword evidence="8" id="KW-0902">Two-component regulatory system</keyword>
<gene>
    <name evidence="12" type="ORF">CGZ92_05955</name>
</gene>
<dbReference type="PANTHER" id="PTHR24421">
    <property type="entry name" value="NITRATE/NITRITE SENSOR PROTEIN NARX-RELATED"/>
    <property type="match status" value="1"/>
</dbReference>
<dbReference type="GO" id="GO:0000155">
    <property type="term" value="F:phosphorelay sensor kinase activity"/>
    <property type="evidence" value="ECO:0007669"/>
    <property type="project" value="InterPro"/>
</dbReference>
<feature type="transmembrane region" description="Helical" evidence="9">
    <location>
        <begin position="138"/>
        <end position="156"/>
    </location>
</feature>
<keyword evidence="6" id="KW-0418">Kinase</keyword>
<evidence type="ECO:0000313" key="12">
    <source>
        <dbReference type="EMBL" id="OYN87809.1"/>
    </source>
</evidence>
<keyword evidence="5" id="KW-0547">Nucleotide-binding</keyword>
<organism evidence="12 13">
    <name type="scientific">Parenemella sanctibonifatiensis</name>
    <dbReference type="NCBI Taxonomy" id="2016505"/>
    <lineage>
        <taxon>Bacteria</taxon>
        <taxon>Bacillati</taxon>
        <taxon>Actinomycetota</taxon>
        <taxon>Actinomycetes</taxon>
        <taxon>Propionibacteriales</taxon>
        <taxon>Propionibacteriaceae</taxon>
        <taxon>Parenemella</taxon>
    </lineage>
</organism>
<dbReference type="Gene3D" id="3.30.565.10">
    <property type="entry name" value="Histidine kinase-like ATPase, C-terminal domain"/>
    <property type="match status" value="1"/>
</dbReference>
<evidence type="ECO:0000256" key="10">
    <source>
        <dbReference type="SAM" id="SignalP"/>
    </source>
</evidence>
<dbReference type="GO" id="GO:0016020">
    <property type="term" value="C:membrane"/>
    <property type="evidence" value="ECO:0007669"/>
    <property type="project" value="InterPro"/>
</dbReference>
<dbReference type="GO" id="GO:0046983">
    <property type="term" value="F:protein dimerization activity"/>
    <property type="evidence" value="ECO:0007669"/>
    <property type="project" value="InterPro"/>
</dbReference>
<keyword evidence="10" id="KW-0732">Signal</keyword>
<feature type="domain" description="Signal transduction histidine kinase subgroup 3 dimerisation and phosphoacceptor" evidence="11">
    <location>
        <begin position="191"/>
        <end position="256"/>
    </location>
</feature>
<keyword evidence="3" id="KW-0597">Phosphoprotein</keyword>
<keyword evidence="4" id="KW-0808">Transferase</keyword>
<reference evidence="12 13" key="1">
    <citation type="submission" date="2017-07" db="EMBL/GenBank/DDBJ databases">
        <title>Draft whole genome sequences of clinical Proprionibacteriaceae strains.</title>
        <authorList>
            <person name="Bernier A.-M."/>
            <person name="Bernard K."/>
            <person name="Domingo M.-C."/>
        </authorList>
    </citation>
    <scope>NUCLEOTIDE SEQUENCE [LARGE SCALE GENOMIC DNA]</scope>
    <source>
        <strain evidence="12 13">NML 160184</strain>
    </source>
</reference>
<dbReference type="Proteomes" id="UP000216533">
    <property type="component" value="Unassembled WGS sequence"/>
</dbReference>
<proteinExistence type="predicted"/>
<evidence type="ECO:0000256" key="1">
    <source>
        <dbReference type="ARBA" id="ARBA00000085"/>
    </source>
</evidence>
<evidence type="ECO:0000313" key="13">
    <source>
        <dbReference type="Proteomes" id="UP000216533"/>
    </source>
</evidence>
<dbReference type="EC" id="2.7.13.3" evidence="2"/>
<evidence type="ECO:0000256" key="9">
    <source>
        <dbReference type="SAM" id="Phobius"/>
    </source>
</evidence>
<feature type="signal peptide" evidence="10">
    <location>
        <begin position="1"/>
        <end position="19"/>
    </location>
</feature>
<name>A0A255E8C2_9ACTN</name>
<feature type="chain" id="PRO_5039540855" description="histidine kinase" evidence="10">
    <location>
        <begin position="20"/>
        <end position="404"/>
    </location>
</feature>
<keyword evidence="9" id="KW-0472">Membrane</keyword>
<dbReference type="AlphaFoldDB" id="A0A255E8C2"/>
<dbReference type="CDD" id="cd16917">
    <property type="entry name" value="HATPase_UhpB-NarQ-NarX-like"/>
    <property type="match status" value="1"/>
</dbReference>
<protein>
    <recommendedName>
        <fullName evidence="2">histidine kinase</fullName>
        <ecNumber evidence="2">2.7.13.3</ecNumber>
    </recommendedName>
</protein>
<evidence type="ECO:0000259" key="11">
    <source>
        <dbReference type="Pfam" id="PF07730"/>
    </source>
</evidence>
<dbReference type="SUPFAM" id="SSF55874">
    <property type="entry name" value="ATPase domain of HSP90 chaperone/DNA topoisomerase II/histidine kinase"/>
    <property type="match status" value="1"/>
</dbReference>
<evidence type="ECO:0000256" key="7">
    <source>
        <dbReference type="ARBA" id="ARBA00022840"/>
    </source>
</evidence>
<evidence type="ECO:0000256" key="6">
    <source>
        <dbReference type="ARBA" id="ARBA00022777"/>
    </source>
</evidence>
<evidence type="ECO:0000256" key="4">
    <source>
        <dbReference type="ARBA" id="ARBA00022679"/>
    </source>
</evidence>
<accession>A0A255E8C2</accession>
<dbReference type="EMBL" id="NMVI01000015">
    <property type="protein sequence ID" value="OYN87809.1"/>
    <property type="molecule type" value="Genomic_DNA"/>
</dbReference>